<feature type="region of interest" description="Disordered" evidence="1">
    <location>
        <begin position="52"/>
        <end position="86"/>
    </location>
</feature>
<accession>A0AAX1X2J3</accession>
<reference evidence="3" key="1">
    <citation type="submission" date="2018-10" db="EMBL/GenBank/DDBJ databases">
        <title>FDA dAtabase for Regulatory Grade micrObial Sequences (FDA-ARGOS): Supporting development and validation of Infectious Disease Dx tests.</title>
        <authorList>
            <person name="Minogue T."/>
            <person name="Wolcott M."/>
            <person name="Wasieloski L."/>
            <person name="Aguilar W."/>
            <person name="Moore D."/>
            <person name="Jaissle J."/>
            <person name="Tallon L."/>
            <person name="Sadzewicz L."/>
            <person name="Zhao X."/>
            <person name="Vavikolanu K."/>
            <person name="Mehta A."/>
            <person name="Aluvathingal J."/>
            <person name="Nadendla S."/>
            <person name="Yan Y."/>
            <person name="Sichtig H."/>
        </authorList>
    </citation>
    <scope>NUCLEOTIDE SEQUENCE [LARGE SCALE GENOMIC DNA]</scope>
    <source>
        <strain evidence="3">FDAARGOS_588</strain>
    </source>
</reference>
<evidence type="ECO:0000256" key="1">
    <source>
        <dbReference type="SAM" id="MobiDB-lite"/>
    </source>
</evidence>
<proteinExistence type="predicted"/>
<sequence>MPTGAFRSIRANDARHRRNTTGATCPAAFRRGTKPSGIRRAGFATAIDARARIRAARRTRAPQRPHWPRHPHTENNREPACEETSD</sequence>
<organism evidence="2 3">
    <name type="scientific">Burkholderia mallei</name>
    <name type="common">Pseudomonas mallei</name>
    <dbReference type="NCBI Taxonomy" id="13373"/>
    <lineage>
        <taxon>Bacteria</taxon>
        <taxon>Pseudomonadati</taxon>
        <taxon>Pseudomonadota</taxon>
        <taxon>Betaproteobacteria</taxon>
        <taxon>Burkholderiales</taxon>
        <taxon>Burkholderiaceae</taxon>
        <taxon>Burkholderia</taxon>
        <taxon>pseudomallei group</taxon>
    </lineage>
</organism>
<dbReference type="Proteomes" id="UP000269379">
    <property type="component" value="Chromosome 1"/>
</dbReference>
<comment type="caution">
    <text evidence="2">The sequence shown here is derived from an EMBL/GenBank/DDBJ whole genome shotgun (WGS) entry which is preliminary data.</text>
</comment>
<feature type="region of interest" description="Disordered" evidence="1">
    <location>
        <begin position="1"/>
        <end position="39"/>
    </location>
</feature>
<name>A0AAX1X2J3_BURML</name>
<feature type="compositionally biased region" description="Basic and acidic residues" evidence="1">
    <location>
        <begin position="71"/>
        <end position="80"/>
    </location>
</feature>
<dbReference type="EMBL" id="RKJW01000002">
    <property type="protein sequence ID" value="RPA24331.1"/>
    <property type="molecule type" value="Genomic_DNA"/>
</dbReference>
<evidence type="ECO:0000313" key="3">
    <source>
        <dbReference type="Proteomes" id="UP000269379"/>
    </source>
</evidence>
<gene>
    <name evidence="2" type="ORF">EGT70_14355</name>
</gene>
<dbReference type="AlphaFoldDB" id="A0AAX1X2J3"/>
<protein>
    <submittedName>
        <fullName evidence="2">Uncharacterized protein</fullName>
    </submittedName>
</protein>
<evidence type="ECO:0000313" key="2">
    <source>
        <dbReference type="EMBL" id="RPA24331.1"/>
    </source>
</evidence>
<feature type="compositionally biased region" description="Basic residues" evidence="1">
    <location>
        <begin position="52"/>
        <end position="70"/>
    </location>
</feature>